<dbReference type="Gene3D" id="3.40.50.300">
    <property type="entry name" value="P-loop containing nucleotide triphosphate hydrolases"/>
    <property type="match status" value="2"/>
</dbReference>
<dbReference type="PROSITE" id="PS50110">
    <property type="entry name" value="RESPONSE_REGULATORY"/>
    <property type="match status" value="1"/>
</dbReference>
<gene>
    <name evidence="8" type="ordered locus">PBPRB1945</name>
</gene>
<sequence length="300" mass="33391">MILDKHIILIDDELDVVEAVSEMLELEGFQVSTFTDPNQGLKSLNPSSRSVVLCDVRMPAIDGLTLLSAIQHRAPNVPVLLMSGHGDIPMAIEAMKLGAFDFLEKPLNADEIIDKLNLALTQCQQIQTAQPSSNTAPEIPIEAAIIGQSKSIENIRKQRRHIGMVFQEYNLVERLTVIENVLSGRLGYISAWNAWRRNYSTEDLNKAFELLSFVGLSDFADEPTSSLDPKTAVEIMELMETFAQQKNIPVLVNIHDVNLAKRFAKRIIGMCDGKVHYDGSPEGITEEDLKVIYGGESWLD</sequence>
<name>Q6LFY8_PHOPR</name>
<dbReference type="PROSITE" id="PS50893">
    <property type="entry name" value="ABC_TRANSPORTER_2"/>
    <property type="match status" value="1"/>
</dbReference>
<evidence type="ECO:0000313" key="9">
    <source>
        <dbReference type="Proteomes" id="UP000000593"/>
    </source>
</evidence>
<keyword evidence="1 5" id="KW-0597">Phosphoprotein</keyword>
<dbReference type="InterPro" id="IPR027417">
    <property type="entry name" value="P-loop_NTPase"/>
</dbReference>
<dbReference type="AlphaFoldDB" id="Q6LFY8"/>
<evidence type="ECO:0000256" key="3">
    <source>
        <dbReference type="ARBA" id="ARBA00023015"/>
    </source>
</evidence>
<evidence type="ECO:0000259" key="6">
    <source>
        <dbReference type="PROSITE" id="PS50110"/>
    </source>
</evidence>
<dbReference type="HOGENOM" id="CLU_927041_0_0_6"/>
<evidence type="ECO:0000259" key="7">
    <source>
        <dbReference type="PROSITE" id="PS50893"/>
    </source>
</evidence>
<keyword evidence="3" id="KW-0805">Transcription regulation</keyword>
<dbReference type="PANTHER" id="PTHR44591:SF25">
    <property type="entry name" value="CHEMOTAXIS TWO-COMPONENT RESPONSE REGULATOR"/>
    <property type="match status" value="1"/>
</dbReference>
<protein>
    <recommendedName>
        <fullName evidence="10">Response regulator</fullName>
    </recommendedName>
</protein>
<dbReference type="SMART" id="SM00448">
    <property type="entry name" value="REC"/>
    <property type="match status" value="1"/>
</dbReference>
<evidence type="ECO:0000256" key="5">
    <source>
        <dbReference type="PROSITE-ProRule" id="PRU00169"/>
    </source>
</evidence>
<dbReference type="eggNOG" id="COG3638">
    <property type="taxonomic scope" value="Bacteria"/>
</dbReference>
<evidence type="ECO:0000313" key="8">
    <source>
        <dbReference type="EMBL" id="CAG23792.1"/>
    </source>
</evidence>
<reference evidence="9" key="1">
    <citation type="journal article" date="2005" name="Science">
        <title>Life at depth: Photobacterium profundum genome sequence and expression analysis.</title>
        <authorList>
            <person name="Vezzi A."/>
            <person name="Campanaro S."/>
            <person name="D'Angelo M."/>
            <person name="Simonato F."/>
            <person name="Vitulo N."/>
            <person name="Lauro F.M."/>
            <person name="Cestaro A."/>
            <person name="Malacrida G."/>
            <person name="Simionati B."/>
            <person name="Cannata N."/>
            <person name="Romualdi C."/>
            <person name="Bartlett D.H."/>
            <person name="Valle G."/>
        </authorList>
    </citation>
    <scope>NUCLEOTIDE SEQUENCE [LARGE SCALE GENOMIC DNA]</scope>
    <source>
        <strain evidence="9">ATCC BAA-1253 / SS9</strain>
    </source>
</reference>
<dbReference type="FunFam" id="3.40.50.2300:FF:000018">
    <property type="entry name" value="DNA-binding transcriptional regulator NtrC"/>
    <property type="match status" value="1"/>
</dbReference>
<dbReference type="InterPro" id="IPR050595">
    <property type="entry name" value="Bact_response_regulator"/>
</dbReference>
<keyword evidence="9" id="KW-1185">Reference proteome</keyword>
<dbReference type="STRING" id="298386.PBPRB1945"/>
<dbReference type="InterPro" id="IPR003439">
    <property type="entry name" value="ABC_transporter-like_ATP-bd"/>
</dbReference>
<dbReference type="InterPro" id="IPR001789">
    <property type="entry name" value="Sig_transdc_resp-reg_receiver"/>
</dbReference>
<dbReference type="PANTHER" id="PTHR44591">
    <property type="entry name" value="STRESS RESPONSE REGULATOR PROTEIN 1"/>
    <property type="match status" value="1"/>
</dbReference>
<evidence type="ECO:0008006" key="10">
    <source>
        <dbReference type="Google" id="ProtNLM"/>
    </source>
</evidence>
<dbReference type="GO" id="GO:0000160">
    <property type="term" value="P:phosphorelay signal transduction system"/>
    <property type="evidence" value="ECO:0007669"/>
    <property type="project" value="UniProtKB-KW"/>
</dbReference>
<feature type="domain" description="Response regulatory" evidence="6">
    <location>
        <begin position="6"/>
        <end position="120"/>
    </location>
</feature>
<feature type="domain" description="ABC transporter" evidence="7">
    <location>
        <begin position="41"/>
        <end position="297"/>
    </location>
</feature>
<dbReference type="GO" id="GO:0016887">
    <property type="term" value="F:ATP hydrolysis activity"/>
    <property type="evidence" value="ECO:0007669"/>
    <property type="project" value="InterPro"/>
</dbReference>
<dbReference type="InterPro" id="IPR011006">
    <property type="entry name" value="CheY-like_superfamily"/>
</dbReference>
<dbReference type="SUPFAM" id="SSF52540">
    <property type="entry name" value="P-loop containing nucleoside triphosphate hydrolases"/>
    <property type="match status" value="1"/>
</dbReference>
<proteinExistence type="predicted"/>
<dbReference type="GO" id="GO:0005524">
    <property type="term" value="F:ATP binding"/>
    <property type="evidence" value="ECO:0007669"/>
    <property type="project" value="InterPro"/>
</dbReference>
<dbReference type="eggNOG" id="COG4566">
    <property type="taxonomic scope" value="Bacteria"/>
</dbReference>
<organism evidence="8 9">
    <name type="scientific">Photobacterium profundum (strain SS9)</name>
    <dbReference type="NCBI Taxonomy" id="298386"/>
    <lineage>
        <taxon>Bacteria</taxon>
        <taxon>Pseudomonadati</taxon>
        <taxon>Pseudomonadota</taxon>
        <taxon>Gammaproteobacteria</taxon>
        <taxon>Vibrionales</taxon>
        <taxon>Vibrionaceae</taxon>
        <taxon>Photobacterium</taxon>
    </lineage>
</organism>
<feature type="modified residue" description="4-aspartylphosphate" evidence="5">
    <location>
        <position position="55"/>
    </location>
</feature>
<keyword evidence="2" id="KW-0902">Two-component regulatory system</keyword>
<dbReference type="KEGG" id="ppr:PBPRB1945"/>
<accession>Q6LFY8</accession>
<keyword evidence="4" id="KW-0804">Transcription</keyword>
<dbReference type="Pfam" id="PF00072">
    <property type="entry name" value="Response_reg"/>
    <property type="match status" value="1"/>
</dbReference>
<dbReference type="EMBL" id="CR378681">
    <property type="protein sequence ID" value="CAG23792.1"/>
    <property type="molecule type" value="Genomic_DNA"/>
</dbReference>
<dbReference type="Proteomes" id="UP000000593">
    <property type="component" value="Chromosome 2"/>
</dbReference>
<evidence type="ECO:0000256" key="2">
    <source>
        <dbReference type="ARBA" id="ARBA00023012"/>
    </source>
</evidence>
<dbReference type="SUPFAM" id="SSF52172">
    <property type="entry name" value="CheY-like"/>
    <property type="match status" value="1"/>
</dbReference>
<evidence type="ECO:0000256" key="4">
    <source>
        <dbReference type="ARBA" id="ARBA00023163"/>
    </source>
</evidence>
<dbReference type="Gene3D" id="3.40.50.2300">
    <property type="match status" value="1"/>
</dbReference>
<evidence type="ECO:0000256" key="1">
    <source>
        <dbReference type="ARBA" id="ARBA00022553"/>
    </source>
</evidence>